<dbReference type="Pfam" id="PF07589">
    <property type="entry name" value="PEP-CTERM"/>
    <property type="match status" value="1"/>
</dbReference>
<dbReference type="Pfam" id="PF04862">
    <property type="entry name" value="DUF642"/>
    <property type="match status" value="1"/>
</dbReference>
<evidence type="ECO:0008006" key="6">
    <source>
        <dbReference type="Google" id="ProtNLM"/>
    </source>
</evidence>
<dbReference type="Proteomes" id="UP000197468">
    <property type="component" value="Unassembled WGS sequence"/>
</dbReference>
<evidence type="ECO:0000313" key="4">
    <source>
        <dbReference type="EMBL" id="OWQ93715.1"/>
    </source>
</evidence>
<protein>
    <recommendedName>
        <fullName evidence="6">PEP-CTERM protein-sorting domain-containing protein</fullName>
    </recommendedName>
</protein>
<feature type="domain" description="Ice-binding protein C-terminal" evidence="3">
    <location>
        <begin position="171"/>
        <end position="195"/>
    </location>
</feature>
<gene>
    <name evidence="4" type="ORF">CDN99_04490</name>
</gene>
<organism evidence="4 5">
    <name type="scientific">Roseateles aquatilis</name>
    <dbReference type="NCBI Taxonomy" id="431061"/>
    <lineage>
        <taxon>Bacteria</taxon>
        <taxon>Pseudomonadati</taxon>
        <taxon>Pseudomonadota</taxon>
        <taxon>Betaproteobacteria</taxon>
        <taxon>Burkholderiales</taxon>
        <taxon>Sphaerotilaceae</taxon>
        <taxon>Roseateles</taxon>
    </lineage>
</organism>
<feature type="domain" description="DUF642" evidence="2">
    <location>
        <begin position="22"/>
        <end position="169"/>
    </location>
</feature>
<evidence type="ECO:0000259" key="3">
    <source>
        <dbReference type="Pfam" id="PF07589"/>
    </source>
</evidence>
<dbReference type="AlphaFoldDB" id="A0A246JMA2"/>
<keyword evidence="5" id="KW-1185">Reference proteome</keyword>
<dbReference type="OrthoDB" id="8904400at2"/>
<evidence type="ECO:0000256" key="1">
    <source>
        <dbReference type="SAM" id="SignalP"/>
    </source>
</evidence>
<reference evidence="4 5" key="1">
    <citation type="journal article" date="2008" name="Int. J. Syst. Evol. Microbiol.">
        <title>Description of Roseateles aquatilis sp. nov. and Roseateles terrae sp. nov., in the class Betaproteobacteria, and emended description of the genus Roseateles.</title>
        <authorList>
            <person name="Gomila M."/>
            <person name="Bowien B."/>
            <person name="Falsen E."/>
            <person name="Moore E.R."/>
            <person name="Lalucat J."/>
        </authorList>
    </citation>
    <scope>NUCLEOTIDE SEQUENCE [LARGE SCALE GENOMIC DNA]</scope>
    <source>
        <strain evidence="4 5">CCUG 48205</strain>
    </source>
</reference>
<keyword evidence="1" id="KW-0732">Signal</keyword>
<proteinExistence type="predicted"/>
<evidence type="ECO:0000259" key="2">
    <source>
        <dbReference type="Pfam" id="PF04862"/>
    </source>
</evidence>
<name>A0A246JMA2_9BURK</name>
<sequence length="197" mass="20347">MKRLIAAALFAAPLFAMAAPVNLLTNGSFESTVVGSGSYTIVNSTAGWTVGPNGLEIRNNVAGSAFDGVNFVELDTTANSWISQTLNTVFGATYTMSFAYANRPDQLGAASNGLSWSIGSLSGLVGNNTNTTWQTFTTTFTGTGSPMTLKFAAAGISDSYGTSLDKVSVTAVPEPESLALLLAGLGAMGVVLRRRKA</sequence>
<dbReference type="RefSeq" id="WP_088382905.1">
    <property type="nucleotide sequence ID" value="NZ_NIOF01000001.1"/>
</dbReference>
<dbReference type="InterPro" id="IPR013424">
    <property type="entry name" value="Ice-binding_C"/>
</dbReference>
<dbReference type="InterPro" id="IPR008979">
    <property type="entry name" value="Galactose-bd-like_sf"/>
</dbReference>
<accession>A0A246JMA2</accession>
<feature type="signal peptide" evidence="1">
    <location>
        <begin position="1"/>
        <end position="18"/>
    </location>
</feature>
<comment type="caution">
    <text evidence="4">The sequence shown here is derived from an EMBL/GenBank/DDBJ whole genome shotgun (WGS) entry which is preliminary data.</text>
</comment>
<dbReference type="Gene3D" id="2.60.120.260">
    <property type="entry name" value="Galactose-binding domain-like"/>
    <property type="match status" value="1"/>
</dbReference>
<dbReference type="NCBIfam" id="TIGR02595">
    <property type="entry name" value="PEP_CTERM"/>
    <property type="match status" value="1"/>
</dbReference>
<evidence type="ECO:0000313" key="5">
    <source>
        <dbReference type="Proteomes" id="UP000197468"/>
    </source>
</evidence>
<dbReference type="InterPro" id="IPR006946">
    <property type="entry name" value="DGR2-like_dom"/>
</dbReference>
<dbReference type="EMBL" id="NIOF01000001">
    <property type="protein sequence ID" value="OWQ93715.1"/>
    <property type="molecule type" value="Genomic_DNA"/>
</dbReference>
<feature type="chain" id="PRO_5012964552" description="PEP-CTERM protein-sorting domain-containing protein" evidence="1">
    <location>
        <begin position="19"/>
        <end position="197"/>
    </location>
</feature>
<dbReference type="SUPFAM" id="SSF49785">
    <property type="entry name" value="Galactose-binding domain-like"/>
    <property type="match status" value="1"/>
</dbReference>